<feature type="transmembrane region" description="Helical" evidence="1">
    <location>
        <begin position="109"/>
        <end position="126"/>
    </location>
</feature>
<feature type="transmembrane region" description="Helical" evidence="1">
    <location>
        <begin position="151"/>
        <end position="170"/>
    </location>
</feature>
<sequence>MKLSSKRFLWLLPLFTLVCICVLNLIEATIDGISYLKPFKFLSWYPETNIVYDTYAGRYITFLILIGLYFYLYVWIVSKYVNHFWNITILSLIPQIGLYYFFFFTTNDVSLFFASVLFYIAVYQHFKSRGEIVADPLSYKVTGKWISSKRFLLLLPLFIIVWDIFVVVSVCRMIEMSVSNIVGLQVFYFRKHAVMDTIREAIMLGTYLYAYLCFVSIFVKRFWRVTILFLMPVVVFTLIYLPIHDITTHQYVPFYAIGNFIAVFVPFYILVYQHFKRRGEIGKLKKENSLLPTLLPQS</sequence>
<feature type="transmembrane region" description="Helical" evidence="1">
    <location>
        <begin position="255"/>
        <end position="275"/>
    </location>
</feature>
<comment type="caution">
    <text evidence="2">The sequence shown here is derived from an EMBL/GenBank/DDBJ whole genome shotgun (WGS) entry which is preliminary data.</text>
</comment>
<feature type="transmembrane region" description="Helical" evidence="1">
    <location>
        <begin position="201"/>
        <end position="219"/>
    </location>
</feature>
<protein>
    <submittedName>
        <fullName evidence="2">Uncharacterized protein</fullName>
    </submittedName>
</protein>
<keyword evidence="1" id="KW-0812">Transmembrane</keyword>
<organism evidence="2">
    <name type="scientific">termite gut metagenome</name>
    <dbReference type="NCBI Taxonomy" id="433724"/>
    <lineage>
        <taxon>unclassified sequences</taxon>
        <taxon>metagenomes</taxon>
        <taxon>organismal metagenomes</taxon>
    </lineage>
</organism>
<evidence type="ECO:0000313" key="2">
    <source>
        <dbReference type="EMBL" id="KAA6335437.1"/>
    </source>
</evidence>
<keyword evidence="1" id="KW-1133">Transmembrane helix</keyword>
<feature type="transmembrane region" description="Helical" evidence="1">
    <location>
        <begin position="59"/>
        <end position="77"/>
    </location>
</feature>
<feature type="transmembrane region" description="Helical" evidence="1">
    <location>
        <begin position="226"/>
        <end position="243"/>
    </location>
</feature>
<feature type="transmembrane region" description="Helical" evidence="1">
    <location>
        <begin position="84"/>
        <end position="103"/>
    </location>
</feature>
<dbReference type="EMBL" id="SNRY01000893">
    <property type="protein sequence ID" value="KAA6335437.1"/>
    <property type="molecule type" value="Genomic_DNA"/>
</dbReference>
<dbReference type="AlphaFoldDB" id="A0A5J4RNI6"/>
<keyword evidence="1" id="KW-0472">Membrane</keyword>
<gene>
    <name evidence="2" type="ORF">EZS27_016336</name>
</gene>
<accession>A0A5J4RNI6</accession>
<name>A0A5J4RNI6_9ZZZZ</name>
<reference evidence="2" key="1">
    <citation type="submission" date="2019-03" db="EMBL/GenBank/DDBJ databases">
        <title>Single cell metagenomics reveals metabolic interactions within the superorganism composed of flagellate Streblomastix strix and complex community of Bacteroidetes bacteria on its surface.</title>
        <authorList>
            <person name="Treitli S.C."/>
            <person name="Kolisko M."/>
            <person name="Husnik F."/>
            <person name="Keeling P."/>
            <person name="Hampl V."/>
        </authorList>
    </citation>
    <scope>NUCLEOTIDE SEQUENCE</scope>
    <source>
        <strain evidence="2">STM</strain>
    </source>
</reference>
<proteinExistence type="predicted"/>
<evidence type="ECO:0000256" key="1">
    <source>
        <dbReference type="SAM" id="Phobius"/>
    </source>
</evidence>